<proteinExistence type="inferred from homology"/>
<dbReference type="HOGENOM" id="CLU_000604_1_2_9"/>
<evidence type="ECO:0000256" key="2">
    <source>
        <dbReference type="ARBA" id="ARBA00022448"/>
    </source>
</evidence>
<comment type="caution">
    <text evidence="7">The sequence shown here is derived from an EMBL/GenBank/DDBJ whole genome shotgun (WGS) entry which is preliminary data.</text>
</comment>
<dbReference type="PANTHER" id="PTHR42711">
    <property type="entry name" value="ABC TRANSPORTER ATP-BINDING PROTEIN"/>
    <property type="match status" value="1"/>
</dbReference>
<dbReference type="EMBL" id="ACHM02000002">
    <property type="protein sequence ID" value="EFH93416.1"/>
    <property type="molecule type" value="Genomic_DNA"/>
</dbReference>
<dbReference type="SUPFAM" id="SSF52540">
    <property type="entry name" value="P-loop containing nucleoside triphosphate hydrolases"/>
    <property type="match status" value="1"/>
</dbReference>
<name>D6S9D8_FINMA</name>
<dbReference type="InterPro" id="IPR003439">
    <property type="entry name" value="ABC_transporter-like_ATP-bd"/>
</dbReference>
<gene>
    <name evidence="7" type="ORF">HMPREF0391_11074</name>
</gene>
<protein>
    <submittedName>
        <fullName evidence="7">ABC transporter, ATP-binding protein</fullName>
    </submittedName>
</protein>
<dbReference type="PANTHER" id="PTHR42711:SF5">
    <property type="entry name" value="ABC TRANSPORTER ATP-BINDING PROTEIN NATA"/>
    <property type="match status" value="1"/>
</dbReference>
<dbReference type="CDD" id="cd03230">
    <property type="entry name" value="ABC_DR_subfamily_A"/>
    <property type="match status" value="1"/>
</dbReference>
<accession>D6S9D8</accession>
<evidence type="ECO:0000259" key="6">
    <source>
        <dbReference type="PROSITE" id="PS50893"/>
    </source>
</evidence>
<feature type="domain" description="ABC transporter" evidence="6">
    <location>
        <begin position="13"/>
        <end position="241"/>
    </location>
</feature>
<dbReference type="PROSITE" id="PS50893">
    <property type="entry name" value="ABC_TRANSPORTER_2"/>
    <property type="match status" value="1"/>
</dbReference>
<dbReference type="AlphaFoldDB" id="D6S9D8"/>
<dbReference type="PROSITE" id="PS00211">
    <property type="entry name" value="ABC_TRANSPORTER_1"/>
    <property type="match status" value="1"/>
</dbReference>
<keyword evidence="3" id="KW-0547">Nucleotide-binding</keyword>
<evidence type="ECO:0000313" key="7">
    <source>
        <dbReference type="EMBL" id="EFH93416.1"/>
    </source>
</evidence>
<dbReference type="GO" id="GO:0016887">
    <property type="term" value="F:ATP hydrolysis activity"/>
    <property type="evidence" value="ECO:0007669"/>
    <property type="project" value="InterPro"/>
</dbReference>
<dbReference type="Pfam" id="PF00005">
    <property type="entry name" value="ABC_tran"/>
    <property type="match status" value="1"/>
</dbReference>
<sequence length="304" mass="34989">MPIYIDKRQQMYIQFNNIKKSFDGNTVLDVENLQIEKGEIVSIIGKNGSGKSTLIKILCGLLYQDQGECMVDNISNKNSKIREHTKLVLESGGGYYDYLTATENIMYFLGLNHVNYNENEVNNLMDKLDFTEFKDKKVSELSQGNRQKLSLIVTLLTNPDIICLDEPTNGLDINSMNILLNFLHKIAVEDQKTVIFTSHDLSFMKNINSRLILINEGKIVLDKPSKQLFDSKDLQKDIIEIENTNRNLLDNLKKTKYEFTDNSIILSVYDEDEKEFLLKNCDIISMRKESLNAEDVYFRVISNV</sequence>
<keyword evidence="5" id="KW-0175">Coiled coil</keyword>
<dbReference type="Gene3D" id="3.40.50.300">
    <property type="entry name" value="P-loop containing nucleotide triphosphate hydrolases"/>
    <property type="match status" value="1"/>
</dbReference>
<dbReference type="InterPro" id="IPR027417">
    <property type="entry name" value="P-loop_NTPase"/>
</dbReference>
<organism evidence="7">
    <name type="scientific">Finegoldia magna ATCC 53516</name>
    <dbReference type="NCBI Taxonomy" id="525282"/>
    <lineage>
        <taxon>Bacteria</taxon>
        <taxon>Bacillati</taxon>
        <taxon>Bacillota</taxon>
        <taxon>Tissierellia</taxon>
        <taxon>Tissierellales</taxon>
        <taxon>Peptoniphilaceae</taxon>
        <taxon>Finegoldia</taxon>
    </lineage>
</organism>
<dbReference type="Proteomes" id="UP000004063">
    <property type="component" value="Chromosome"/>
</dbReference>
<reference evidence="7" key="1">
    <citation type="submission" date="2010-05" db="EMBL/GenBank/DDBJ databases">
        <authorList>
            <person name="Muzny D."/>
            <person name="Qin X."/>
            <person name="Buhay C."/>
            <person name="Dugan-Rocha S."/>
            <person name="Ding Y."/>
            <person name="Chen G."/>
            <person name="Hawes A."/>
            <person name="Holder M."/>
            <person name="Jhangiani S."/>
            <person name="Johnson A."/>
            <person name="Khan Z."/>
            <person name="Li Z."/>
            <person name="Liu W."/>
            <person name="Liu X."/>
            <person name="Perez L."/>
            <person name="Shen H."/>
            <person name="Wang Q."/>
            <person name="Watt J."/>
            <person name="Xi L."/>
            <person name="Xin Y."/>
            <person name="Zhou J."/>
            <person name="Deng J."/>
            <person name="Jiang H."/>
            <person name="Liu Y."/>
            <person name="Qu J."/>
            <person name="Song X.-Z."/>
            <person name="Zhang L."/>
            <person name="Villasana D."/>
            <person name="Johnson A."/>
            <person name="Liu J."/>
            <person name="Liyanage D."/>
            <person name="Lorensuhewa L."/>
            <person name="Robinson T."/>
            <person name="Song A."/>
            <person name="Song B.-B."/>
            <person name="Dinh H."/>
            <person name="Thornton R."/>
            <person name="Coyle M."/>
            <person name="Francisco L."/>
            <person name="Jackson L."/>
            <person name="Javaid M."/>
            <person name="Korchina V."/>
            <person name="Kovar C."/>
            <person name="Mata R."/>
            <person name="Mathew T."/>
            <person name="Ngo R."/>
            <person name="Nguyen L."/>
            <person name="Nguyen N."/>
            <person name="Okwuonu G."/>
            <person name="Ongeri F."/>
            <person name="Pham C."/>
            <person name="Simmons D."/>
            <person name="Wilczek-Boney K."/>
            <person name="Hale W."/>
            <person name="Jakkamsetti A."/>
            <person name="Pham P."/>
            <person name="Ruth R."/>
            <person name="San Lucas F."/>
            <person name="Warren J."/>
            <person name="Zhang J."/>
            <person name="Zhao Z."/>
            <person name="Zhou C."/>
            <person name="Zhu D."/>
            <person name="Lee S."/>
            <person name="Bess C."/>
            <person name="Blankenburg K."/>
            <person name="Forbes L."/>
            <person name="Fu Q."/>
            <person name="Gubbala S."/>
            <person name="Hirani K."/>
            <person name="Jayaseelan J.C."/>
            <person name="Lara F."/>
            <person name="Munidasa M."/>
            <person name="Palculict T."/>
            <person name="Patil S."/>
            <person name="Pu L.-L."/>
            <person name="Saada N."/>
            <person name="Tang L."/>
            <person name="Weissenberger G."/>
            <person name="Zhu Y."/>
            <person name="Hemphill L."/>
            <person name="Shang Y."/>
            <person name="Youmans B."/>
            <person name="Ayvaz T."/>
            <person name="Ross M."/>
            <person name="Santibanez J."/>
            <person name="Aqrawi P."/>
            <person name="Gross S."/>
            <person name="Joshi V."/>
            <person name="Fowler G."/>
            <person name="Nazareth L."/>
            <person name="Reid J."/>
            <person name="Worley K."/>
            <person name="Petrosino J."/>
            <person name="Highlander S."/>
            <person name="Gibbs R."/>
        </authorList>
    </citation>
    <scope>NUCLEOTIDE SEQUENCE [LARGE SCALE GENOMIC DNA]</scope>
    <source>
        <strain evidence="7">ATCC 53516</strain>
    </source>
</reference>
<dbReference type="SMART" id="SM00382">
    <property type="entry name" value="AAA"/>
    <property type="match status" value="1"/>
</dbReference>
<dbReference type="InterPro" id="IPR017871">
    <property type="entry name" value="ABC_transporter-like_CS"/>
</dbReference>
<evidence type="ECO:0000256" key="1">
    <source>
        <dbReference type="ARBA" id="ARBA00005417"/>
    </source>
</evidence>
<dbReference type="STRING" id="525282.HMPREF0391_11074"/>
<comment type="similarity">
    <text evidence="1">Belongs to the ABC transporter superfamily.</text>
</comment>
<dbReference type="eggNOG" id="COG1131">
    <property type="taxonomic scope" value="Bacteria"/>
</dbReference>
<evidence type="ECO:0000256" key="5">
    <source>
        <dbReference type="SAM" id="Coils"/>
    </source>
</evidence>
<dbReference type="InterPro" id="IPR003593">
    <property type="entry name" value="AAA+_ATPase"/>
</dbReference>
<evidence type="ECO:0000256" key="3">
    <source>
        <dbReference type="ARBA" id="ARBA00022741"/>
    </source>
</evidence>
<keyword evidence="2" id="KW-0813">Transport</keyword>
<dbReference type="GO" id="GO:0005524">
    <property type="term" value="F:ATP binding"/>
    <property type="evidence" value="ECO:0007669"/>
    <property type="project" value="UniProtKB-KW"/>
</dbReference>
<keyword evidence="4 7" id="KW-0067">ATP-binding</keyword>
<feature type="coiled-coil region" evidence="5">
    <location>
        <begin position="231"/>
        <end position="258"/>
    </location>
</feature>
<evidence type="ECO:0000256" key="4">
    <source>
        <dbReference type="ARBA" id="ARBA00022840"/>
    </source>
</evidence>
<dbReference type="InterPro" id="IPR050763">
    <property type="entry name" value="ABC_transporter_ATP-binding"/>
</dbReference>